<dbReference type="PANTHER" id="PTHR24348">
    <property type="entry name" value="SERINE/THREONINE-PROTEIN KINASE UNC-51-RELATED"/>
    <property type="match status" value="1"/>
</dbReference>
<sequence>MSRASIGDYVVTSKLGSGSFAVVYKGYHKTSNVPVAIKALSLYKLNGKLLANLEMEIAIMRQIDHPNVVKLYEIKKTDKHMYLVLEYCAGGDLQQFMRRHQPKAPPPASRPCLPEAVARHFLRELATGMHCLWLHNLIHRDLKPQNLLLVEDSPTSALKIADFGFARHLATASMAETLCGSPLYMAPEILKFQKYDAKADLWSVGTILFEMVAGRPPFGGANHVQLLANIERQPLRFPSTLQLSRSCRHLLVALLQRKPALRLGFAEFFADPFVDLQPLTEELDLAVAKQSLPSISVNASIREEEEDSKHELPGRWRVSAARAGSRDDLNGSNAVVSPESRGGPNDNDERCHEPPVSNKVGSSSRFASTAPPTMTRQSRSGNLEVMEIAFASASSGSGALRRSSSSRLARSRRASSSGSGFVAGTSPKLSPQMSPHILPSPSPRINPFKRLSESPPGVAALPQLPCSASGSYPVDTPPVSCPADSNAIVTAKQKSVGGGCGHALDSSGEYVLVDGVPEKIVAGGQGPLPFVPRANEAVNALPIKIDLATRALPIAGLRSADAGSLSRECGQQLFDVVALRTQAIASIADQLWALSTAGKVPLDSTNDSIDEPVGGDWSPQQTICKSKPLSIIRGKRVSRGDFSSIFSMSMSLSSSVEVSSMPVEDEDVDDDEDEDERRSAERRYMCAAEALALYVKCLRLLQHVVLYLRHDPAFDTARDMTSSRGSIGTSSEQSGGTSQKASTSFLSGQLTHYLSRAEQCKTQMNSAARFRAPIRIVASQEELLYTHAVRIGRQGAIREVLGHIRAAHDHYLQALLLLESLMMDTSSEKIGELGVDDQKNVNDVLLALEMRLKNIRTILEKEEGSDVSSRNVQGASRSQH</sequence>
<dbReference type="GO" id="GO:0016020">
    <property type="term" value="C:membrane"/>
    <property type="evidence" value="ECO:0007669"/>
    <property type="project" value="TreeGrafter"/>
</dbReference>
<keyword evidence="2" id="KW-0808">Transferase</keyword>
<keyword evidence="1" id="KW-0723">Serine/threonine-protein kinase</keyword>
<dbReference type="InterPro" id="IPR048941">
    <property type="entry name" value="ATG1-like_MIT2"/>
</dbReference>
<dbReference type="GO" id="GO:0010506">
    <property type="term" value="P:regulation of autophagy"/>
    <property type="evidence" value="ECO:0007669"/>
    <property type="project" value="InterPro"/>
</dbReference>
<dbReference type="Pfam" id="PF21127">
    <property type="entry name" value="ATG1-like_MIT2"/>
    <property type="match status" value="1"/>
</dbReference>
<evidence type="ECO:0000256" key="6">
    <source>
        <dbReference type="PROSITE-ProRule" id="PRU10141"/>
    </source>
</evidence>
<dbReference type="GO" id="GO:0004674">
    <property type="term" value="F:protein serine/threonine kinase activity"/>
    <property type="evidence" value="ECO:0007669"/>
    <property type="project" value="UniProtKB-KW"/>
</dbReference>
<feature type="region of interest" description="Disordered" evidence="7">
    <location>
        <begin position="319"/>
        <end position="381"/>
    </location>
</feature>
<dbReference type="Proteomes" id="UP001162060">
    <property type="component" value="Unassembled WGS sequence"/>
</dbReference>
<evidence type="ECO:0000256" key="3">
    <source>
        <dbReference type="ARBA" id="ARBA00022741"/>
    </source>
</evidence>
<dbReference type="EMBL" id="CAKLBY020000106">
    <property type="protein sequence ID" value="CAK7927064.1"/>
    <property type="molecule type" value="Genomic_DNA"/>
</dbReference>
<dbReference type="GO" id="GO:0005776">
    <property type="term" value="C:autophagosome"/>
    <property type="evidence" value="ECO:0007669"/>
    <property type="project" value="TreeGrafter"/>
</dbReference>
<evidence type="ECO:0000256" key="2">
    <source>
        <dbReference type="ARBA" id="ARBA00022679"/>
    </source>
</evidence>
<reference evidence="9" key="1">
    <citation type="submission" date="2024-01" db="EMBL/GenBank/DDBJ databases">
        <authorList>
            <person name="Webb A."/>
        </authorList>
    </citation>
    <scope>NUCLEOTIDE SEQUENCE</scope>
    <source>
        <strain evidence="9">Pm1</strain>
    </source>
</reference>
<feature type="domain" description="Protein kinase" evidence="8">
    <location>
        <begin position="9"/>
        <end position="274"/>
    </location>
</feature>
<dbReference type="InterPro" id="IPR017441">
    <property type="entry name" value="Protein_kinase_ATP_BS"/>
</dbReference>
<dbReference type="InterPro" id="IPR011009">
    <property type="entry name" value="Kinase-like_dom_sf"/>
</dbReference>
<dbReference type="InterPro" id="IPR008271">
    <property type="entry name" value="Ser/Thr_kinase_AS"/>
</dbReference>
<dbReference type="AlphaFoldDB" id="A0AAV1TXB5"/>
<evidence type="ECO:0000256" key="4">
    <source>
        <dbReference type="ARBA" id="ARBA00022777"/>
    </source>
</evidence>
<dbReference type="PROSITE" id="PS00107">
    <property type="entry name" value="PROTEIN_KINASE_ATP"/>
    <property type="match status" value="1"/>
</dbReference>
<accession>A0AAV1TXB5</accession>
<dbReference type="GO" id="GO:0005829">
    <property type="term" value="C:cytosol"/>
    <property type="evidence" value="ECO:0007669"/>
    <property type="project" value="TreeGrafter"/>
</dbReference>
<dbReference type="GO" id="GO:0000045">
    <property type="term" value="P:autophagosome assembly"/>
    <property type="evidence" value="ECO:0007669"/>
    <property type="project" value="TreeGrafter"/>
</dbReference>
<feature type="binding site" evidence="6">
    <location>
        <position position="38"/>
    </location>
    <ligand>
        <name>ATP</name>
        <dbReference type="ChEBI" id="CHEBI:30616"/>
    </ligand>
</feature>
<organism evidence="9 10">
    <name type="scientific">Peronospora matthiolae</name>
    <dbReference type="NCBI Taxonomy" id="2874970"/>
    <lineage>
        <taxon>Eukaryota</taxon>
        <taxon>Sar</taxon>
        <taxon>Stramenopiles</taxon>
        <taxon>Oomycota</taxon>
        <taxon>Peronosporomycetes</taxon>
        <taxon>Peronosporales</taxon>
        <taxon>Peronosporaceae</taxon>
        <taxon>Peronospora</taxon>
    </lineage>
</organism>
<protein>
    <recommendedName>
        <fullName evidence="8">Protein kinase domain-containing protein</fullName>
    </recommendedName>
</protein>
<dbReference type="GO" id="GO:0005524">
    <property type="term" value="F:ATP binding"/>
    <property type="evidence" value="ECO:0007669"/>
    <property type="project" value="UniProtKB-UniRule"/>
</dbReference>
<evidence type="ECO:0000313" key="9">
    <source>
        <dbReference type="EMBL" id="CAK7927064.1"/>
    </source>
</evidence>
<comment type="caution">
    <text evidence="9">The sequence shown here is derived from an EMBL/GenBank/DDBJ whole genome shotgun (WGS) entry which is preliminary data.</text>
</comment>
<dbReference type="Gene3D" id="1.10.510.10">
    <property type="entry name" value="Transferase(Phosphotransferase) domain 1"/>
    <property type="match status" value="1"/>
</dbReference>
<feature type="region of interest" description="Disordered" evidence="7">
    <location>
        <begin position="718"/>
        <end position="742"/>
    </location>
</feature>
<evidence type="ECO:0000256" key="5">
    <source>
        <dbReference type="ARBA" id="ARBA00022840"/>
    </source>
</evidence>
<feature type="region of interest" description="Disordered" evidence="7">
    <location>
        <begin position="657"/>
        <end position="677"/>
    </location>
</feature>
<proteinExistence type="predicted"/>
<dbReference type="SMART" id="SM00220">
    <property type="entry name" value="S_TKc"/>
    <property type="match status" value="1"/>
</dbReference>
<evidence type="ECO:0000313" key="10">
    <source>
        <dbReference type="Proteomes" id="UP001162060"/>
    </source>
</evidence>
<feature type="compositionally biased region" description="Acidic residues" evidence="7">
    <location>
        <begin position="663"/>
        <end position="675"/>
    </location>
</feature>
<dbReference type="SUPFAM" id="SSF56112">
    <property type="entry name" value="Protein kinase-like (PK-like)"/>
    <property type="match status" value="1"/>
</dbReference>
<dbReference type="PROSITE" id="PS00108">
    <property type="entry name" value="PROTEIN_KINASE_ST"/>
    <property type="match status" value="1"/>
</dbReference>
<feature type="compositionally biased region" description="Low complexity" evidence="7">
    <location>
        <begin position="725"/>
        <end position="739"/>
    </location>
</feature>
<evidence type="ECO:0000256" key="7">
    <source>
        <dbReference type="SAM" id="MobiDB-lite"/>
    </source>
</evidence>
<feature type="region of interest" description="Disordered" evidence="7">
    <location>
        <begin position="394"/>
        <end position="456"/>
    </location>
</feature>
<dbReference type="PROSITE" id="PS50011">
    <property type="entry name" value="PROTEIN_KINASE_DOM"/>
    <property type="match status" value="1"/>
</dbReference>
<keyword evidence="4" id="KW-0418">Kinase</keyword>
<dbReference type="Pfam" id="PF00069">
    <property type="entry name" value="Pkinase"/>
    <property type="match status" value="1"/>
</dbReference>
<feature type="compositionally biased region" description="Polar residues" evidence="7">
    <location>
        <begin position="359"/>
        <end position="381"/>
    </location>
</feature>
<dbReference type="GO" id="GO:0000407">
    <property type="term" value="C:phagophore assembly site"/>
    <property type="evidence" value="ECO:0007669"/>
    <property type="project" value="TreeGrafter"/>
</dbReference>
<dbReference type="CDD" id="cd14009">
    <property type="entry name" value="STKc_ATG1_ULK_like"/>
    <property type="match status" value="1"/>
</dbReference>
<dbReference type="InterPro" id="IPR045269">
    <property type="entry name" value="Atg1-like"/>
</dbReference>
<gene>
    <name evidence="9" type="ORF">PM001_LOCUS12214</name>
</gene>
<dbReference type="InterPro" id="IPR000719">
    <property type="entry name" value="Prot_kinase_dom"/>
</dbReference>
<keyword evidence="5 6" id="KW-0067">ATP-binding</keyword>
<evidence type="ECO:0000259" key="8">
    <source>
        <dbReference type="PROSITE" id="PS50011"/>
    </source>
</evidence>
<dbReference type="FunFam" id="3.30.200.20:FF:000003">
    <property type="entry name" value="Non-specific serine/threonine protein kinase"/>
    <property type="match status" value="1"/>
</dbReference>
<feature type="compositionally biased region" description="Low complexity" evidence="7">
    <location>
        <begin position="394"/>
        <end position="420"/>
    </location>
</feature>
<dbReference type="PANTHER" id="PTHR24348:SF22">
    <property type="entry name" value="NON-SPECIFIC SERINE_THREONINE PROTEIN KINASE"/>
    <property type="match status" value="1"/>
</dbReference>
<keyword evidence="3 6" id="KW-0547">Nucleotide-binding</keyword>
<evidence type="ECO:0000256" key="1">
    <source>
        <dbReference type="ARBA" id="ARBA00022527"/>
    </source>
</evidence>
<name>A0AAV1TXB5_9STRA</name>